<keyword evidence="4" id="KW-0131">Cell cycle</keyword>
<evidence type="ECO:0000313" key="7">
    <source>
        <dbReference type="EMBL" id="KAG7562467.1"/>
    </source>
</evidence>
<dbReference type="InterPro" id="IPR011989">
    <property type="entry name" value="ARM-like"/>
</dbReference>
<keyword evidence="8" id="KW-1185">Reference proteome</keyword>
<dbReference type="InterPro" id="IPR046794">
    <property type="entry name" value="Apc1_MidN"/>
</dbReference>
<evidence type="ECO:0000256" key="3">
    <source>
        <dbReference type="ARBA" id="ARBA00022776"/>
    </source>
</evidence>
<dbReference type="GO" id="GO:0060090">
    <property type="term" value="F:molecular adaptor activity"/>
    <property type="evidence" value="ECO:0007669"/>
    <property type="project" value="TreeGrafter"/>
</dbReference>
<name>A0A8K0JPI3_9TREE</name>
<dbReference type="Gene3D" id="1.25.10.10">
    <property type="entry name" value="Leucine-rich Repeat Variant"/>
    <property type="match status" value="2"/>
</dbReference>
<keyword evidence="2" id="KW-0132">Cell division</keyword>
<dbReference type="EMBL" id="JABELV010000031">
    <property type="protein sequence ID" value="KAG7562467.1"/>
    <property type="molecule type" value="Genomic_DNA"/>
</dbReference>
<dbReference type="PANTHER" id="PTHR12827">
    <property type="entry name" value="MEIOTIC CHECKPOINT REGULATOR TSG24 FAMILY MEMBER"/>
    <property type="match status" value="1"/>
</dbReference>
<evidence type="ECO:0000256" key="1">
    <source>
        <dbReference type="ARBA" id="ARBA00010547"/>
    </source>
</evidence>
<dbReference type="AlphaFoldDB" id="A0A8K0JPI3"/>
<sequence length="1213" mass="134568">MLSGQISVEFTPNVLQALHVLAQEYLLRMSHHDRLMHLVPIILTLATYLKLSTWVDHWRRHLPSAGLIDMKYPSELESPFPCIIPPHLLVPTDILDLLRRTMMTRRLTIPKQLVLGSSASAGASRELGHSETLPHLTLVLHLYRMLGTANMDADLADKALRFMVSHGVTMDWMNNLPWSIALPVWEAIRVGRTVPSMDWPVQVYSLVDRLDIAAQLDLGHRSVLTVPSTSDRAPTILSQVTPLSSTTTGLDMLHAKHKGRSLSVPNVRFPNDRRLWDVESLLQTTQSRPVKPEDKPHLTEEQRLIQHQTLVHSLGYRTISQTVGYGLFILDSKEPSNTDRFEIPNINVGVQLLPSTTTIFPEFKVENLSWPAFHQGVAAGLSIKRNSNVVNSSWIFYNKPDQPTPAFGGFLLGLGLTGHLRNLETWHLYPNLAQRHDHVSVGLLLGMAATYAGSQDRRLTTMLSAGVSALLPPGSVSLNTSPILQSASLFGLGLVHLASGSHRLAETSLSEIGRYDLPGLDDQGENKELYAFSAACAFGLIMLGQGGRNREHDVHCVNRLRGYFVDLHQPENEAQDPSLGTHRDVNTTAGGSVLALGLMYLRTNQAGVAHLLLPPQNAFELDHIRPDMLIVRTLSYNLILWDEIEPSRSWLNAQYPSFVLAAWKLKAATGVIDEVQELAYFHITAGACFVLGLKYAGTMDKYASQIILDAYELFLQQMLPSTTSYETKIKRIALRQGFALLLIAQALVAAGTGDILTYRRLRSLHGGDGHPYSTRTALHTAIGILHVGAGRYSFGRSNLAIAAMVIALFPRYPTAMDDNRSYLQAWRHLWAIAIEPRCIATVDIDTLKPVVLPMTIRLRNAAGKLEQRDRETTSPYLADAFERTVTLAGTSPRYASPVIHVETSALQREVLLRLQTMFVKRKSNNLDYSEDPKGNRSISILANAAQMAQGELLHSLTGPTYRAKELDTIESIVTEFSGDPIYRGFLSAFGSFDKTSPHPGKHFSWTYACETIVLDSLLQNQPELTALHFGLLSSLDALDSRYGAVNLGLLDIALEFCASVQTERLRSPTGSAKSIKIPPLIRRSILTAIFANERKVVRHRLGVDSDSEKQYLRAVGTGEECIVTPDLGAELVSNRVPSLEKLHDLRRNIEAVDRRATAASASLKDRNVVARSALLKMAYAETLAQPQYETTIPTPLETWTDRSLTNALREWCQ</sequence>
<dbReference type="GO" id="GO:0051301">
    <property type="term" value="P:cell division"/>
    <property type="evidence" value="ECO:0007669"/>
    <property type="project" value="UniProtKB-KW"/>
</dbReference>
<accession>A0A8K0JPI3</accession>
<dbReference type="PANTHER" id="PTHR12827:SF3">
    <property type="entry name" value="ANAPHASE-PROMOTING COMPLEX SUBUNIT 1"/>
    <property type="match status" value="1"/>
</dbReference>
<evidence type="ECO:0000256" key="4">
    <source>
        <dbReference type="ARBA" id="ARBA00023306"/>
    </source>
</evidence>
<keyword evidence="3" id="KW-0498">Mitosis</keyword>
<dbReference type="Pfam" id="PF20518">
    <property type="entry name" value="Apc1_MidN"/>
    <property type="match status" value="1"/>
</dbReference>
<dbReference type="InterPro" id="IPR024990">
    <property type="entry name" value="Apc1"/>
</dbReference>
<organism evidence="7 8">
    <name type="scientific">Filobasidium floriforme</name>
    <dbReference type="NCBI Taxonomy" id="5210"/>
    <lineage>
        <taxon>Eukaryota</taxon>
        <taxon>Fungi</taxon>
        <taxon>Dikarya</taxon>
        <taxon>Basidiomycota</taxon>
        <taxon>Agaricomycotina</taxon>
        <taxon>Tremellomycetes</taxon>
        <taxon>Filobasidiales</taxon>
        <taxon>Filobasidiaceae</taxon>
        <taxon>Filobasidium</taxon>
    </lineage>
</organism>
<dbReference type="GO" id="GO:0005680">
    <property type="term" value="C:anaphase-promoting complex"/>
    <property type="evidence" value="ECO:0007669"/>
    <property type="project" value="InterPro"/>
</dbReference>
<dbReference type="Pfam" id="PF18122">
    <property type="entry name" value="APC1_C"/>
    <property type="match status" value="1"/>
</dbReference>
<feature type="domain" description="Anaphase-promoting complex subunit 1 middle" evidence="6">
    <location>
        <begin position="153"/>
        <end position="212"/>
    </location>
</feature>
<dbReference type="Proteomes" id="UP000812966">
    <property type="component" value="Unassembled WGS sequence"/>
</dbReference>
<dbReference type="GO" id="GO:0007091">
    <property type="term" value="P:metaphase/anaphase transition of mitotic cell cycle"/>
    <property type="evidence" value="ECO:0007669"/>
    <property type="project" value="TreeGrafter"/>
</dbReference>
<evidence type="ECO:0000259" key="6">
    <source>
        <dbReference type="Pfam" id="PF20518"/>
    </source>
</evidence>
<protein>
    <recommendedName>
        <fullName evidence="9">Anaphase-promoting complex subunit 1</fullName>
    </recommendedName>
</protein>
<evidence type="ECO:0000259" key="5">
    <source>
        <dbReference type="Pfam" id="PF18122"/>
    </source>
</evidence>
<comment type="similarity">
    <text evidence="1">Belongs to the APC1 family.</text>
</comment>
<proteinExistence type="inferred from homology"/>
<gene>
    <name evidence="7" type="ORF">FFLO_02046</name>
</gene>
<evidence type="ECO:0000256" key="2">
    <source>
        <dbReference type="ARBA" id="ARBA00022618"/>
    </source>
</evidence>
<evidence type="ECO:0008006" key="9">
    <source>
        <dbReference type="Google" id="ProtNLM"/>
    </source>
</evidence>
<dbReference type="InterPro" id="IPR041221">
    <property type="entry name" value="APC1_C"/>
</dbReference>
<reference evidence="7" key="1">
    <citation type="submission" date="2020-04" db="EMBL/GenBank/DDBJ databases">
        <title>Analysis of mating type loci in Filobasidium floriforme.</title>
        <authorList>
            <person name="Nowrousian M."/>
        </authorList>
    </citation>
    <scope>NUCLEOTIDE SEQUENCE</scope>
    <source>
        <strain evidence="7">CBS 6242</strain>
    </source>
</reference>
<feature type="domain" description="Anaphase-promoting complex subunit 1 C-terminal" evidence="5">
    <location>
        <begin position="972"/>
        <end position="1089"/>
    </location>
</feature>
<dbReference type="GO" id="GO:0070979">
    <property type="term" value="P:protein K11-linked ubiquitination"/>
    <property type="evidence" value="ECO:0007669"/>
    <property type="project" value="TreeGrafter"/>
</dbReference>
<dbReference type="GO" id="GO:0031145">
    <property type="term" value="P:anaphase-promoting complex-dependent catabolic process"/>
    <property type="evidence" value="ECO:0007669"/>
    <property type="project" value="TreeGrafter"/>
</dbReference>
<comment type="caution">
    <text evidence="7">The sequence shown here is derived from an EMBL/GenBank/DDBJ whole genome shotgun (WGS) entry which is preliminary data.</text>
</comment>
<dbReference type="OrthoDB" id="26401at2759"/>
<evidence type="ECO:0000313" key="8">
    <source>
        <dbReference type="Proteomes" id="UP000812966"/>
    </source>
</evidence>